<dbReference type="Pfam" id="PF13409">
    <property type="entry name" value="GST_N_2"/>
    <property type="match status" value="1"/>
</dbReference>
<evidence type="ECO:0000313" key="3">
    <source>
        <dbReference type="EMBL" id="MBC4017387.1"/>
    </source>
</evidence>
<evidence type="ECO:0000313" key="4">
    <source>
        <dbReference type="Proteomes" id="UP000600101"/>
    </source>
</evidence>
<dbReference type="InterPro" id="IPR040079">
    <property type="entry name" value="Glutathione_S-Trfase"/>
</dbReference>
<dbReference type="PANTHER" id="PTHR44051">
    <property type="entry name" value="GLUTATHIONE S-TRANSFERASE-RELATED"/>
    <property type="match status" value="1"/>
</dbReference>
<dbReference type="SFLD" id="SFLDG00358">
    <property type="entry name" value="Main_(cytGST)"/>
    <property type="match status" value="1"/>
</dbReference>
<organism evidence="3 4">
    <name type="scientific">Siccirubricoccus deserti</name>
    <dbReference type="NCBI Taxonomy" id="2013562"/>
    <lineage>
        <taxon>Bacteria</taxon>
        <taxon>Pseudomonadati</taxon>
        <taxon>Pseudomonadota</taxon>
        <taxon>Alphaproteobacteria</taxon>
        <taxon>Acetobacterales</taxon>
        <taxon>Roseomonadaceae</taxon>
        <taxon>Siccirubricoccus</taxon>
    </lineage>
</organism>
<dbReference type="EMBL" id="JACOMF010000027">
    <property type="protein sequence ID" value="MBC4017387.1"/>
    <property type="molecule type" value="Genomic_DNA"/>
</dbReference>
<gene>
    <name evidence="3" type="ORF">H7965_18930</name>
</gene>
<feature type="domain" description="GST C-terminal" evidence="2">
    <location>
        <begin position="88"/>
        <end position="208"/>
    </location>
</feature>
<dbReference type="InterPro" id="IPR036249">
    <property type="entry name" value="Thioredoxin-like_sf"/>
</dbReference>
<name>A0A9X0R2Z3_9PROT</name>
<dbReference type="SUPFAM" id="SSF52833">
    <property type="entry name" value="Thioredoxin-like"/>
    <property type="match status" value="1"/>
</dbReference>
<feature type="domain" description="GST N-terminal" evidence="1">
    <location>
        <begin position="1"/>
        <end position="82"/>
    </location>
</feature>
<keyword evidence="4" id="KW-1185">Reference proteome</keyword>
<reference evidence="3" key="1">
    <citation type="submission" date="2020-08" db="EMBL/GenBank/DDBJ databases">
        <authorList>
            <person name="Hu Y."/>
            <person name="Nguyen S.V."/>
            <person name="Li F."/>
            <person name="Fanning S."/>
        </authorList>
    </citation>
    <scope>NUCLEOTIDE SEQUENCE</scope>
    <source>
        <strain evidence="3">SYSU D8009</strain>
    </source>
</reference>
<dbReference type="Gene3D" id="3.40.30.10">
    <property type="entry name" value="Glutaredoxin"/>
    <property type="match status" value="1"/>
</dbReference>
<dbReference type="Proteomes" id="UP000600101">
    <property type="component" value="Unassembled WGS sequence"/>
</dbReference>
<dbReference type="PROSITE" id="PS50405">
    <property type="entry name" value="GST_CTER"/>
    <property type="match status" value="1"/>
</dbReference>
<evidence type="ECO:0000259" key="1">
    <source>
        <dbReference type="PROSITE" id="PS50404"/>
    </source>
</evidence>
<dbReference type="SUPFAM" id="SSF47616">
    <property type="entry name" value="GST C-terminal domain-like"/>
    <property type="match status" value="1"/>
</dbReference>
<dbReference type="InterPro" id="IPR004045">
    <property type="entry name" value="Glutathione_S-Trfase_N"/>
</dbReference>
<dbReference type="Pfam" id="PF13410">
    <property type="entry name" value="GST_C_2"/>
    <property type="match status" value="1"/>
</dbReference>
<proteinExistence type="predicted"/>
<dbReference type="PROSITE" id="PS50404">
    <property type="entry name" value="GST_NTER"/>
    <property type="match status" value="1"/>
</dbReference>
<dbReference type="Gene3D" id="1.20.1050.10">
    <property type="match status" value="1"/>
</dbReference>
<dbReference type="PANTHER" id="PTHR44051:SF8">
    <property type="entry name" value="GLUTATHIONE S-TRANSFERASE GSTA"/>
    <property type="match status" value="1"/>
</dbReference>
<dbReference type="InterPro" id="IPR010987">
    <property type="entry name" value="Glutathione-S-Trfase_C-like"/>
</dbReference>
<dbReference type="AlphaFoldDB" id="A0A9X0R2Z3"/>
<dbReference type="SFLD" id="SFLDS00019">
    <property type="entry name" value="Glutathione_Transferase_(cytos"/>
    <property type="match status" value="1"/>
</dbReference>
<dbReference type="InterPro" id="IPR036282">
    <property type="entry name" value="Glutathione-S-Trfase_C_sf"/>
</dbReference>
<dbReference type="RefSeq" id="WP_186772147.1">
    <property type="nucleotide sequence ID" value="NZ_JACOMF010000027.1"/>
</dbReference>
<protein>
    <submittedName>
        <fullName evidence="3">Glutathione S-transferase family protein</fullName>
    </submittedName>
</protein>
<sequence>MSYILYGDRRSGSATVELALAEIGATAELRPVSIDTNAQLAEDYHRINPMGRLPTLILPDGTVVTESTAILLTLEARHPEAGLLPPAADPGRALVLRWMMLAASEIYPCVTRSDYPERFGAELESIRRRAREMAREYWQLIEREAVPAPFLLGNRLTLADIYLAVLSRWMGNEDWMPEHCPRIQGLARAVATRPRLASAWSRHFPVPP</sequence>
<accession>A0A9X0R2Z3</accession>
<dbReference type="CDD" id="cd03057">
    <property type="entry name" value="GST_N_Beta"/>
    <property type="match status" value="1"/>
</dbReference>
<evidence type="ECO:0000259" key="2">
    <source>
        <dbReference type="PROSITE" id="PS50405"/>
    </source>
</evidence>
<comment type="caution">
    <text evidence="3">The sequence shown here is derived from an EMBL/GenBank/DDBJ whole genome shotgun (WGS) entry which is preliminary data.</text>
</comment>